<accession>A0ABY4GCV2</accession>
<dbReference type="SUPFAM" id="SSF117070">
    <property type="entry name" value="LEA14-like"/>
    <property type="match status" value="1"/>
</dbReference>
<dbReference type="RefSeq" id="WP_245125983.1">
    <property type="nucleotide sequence ID" value="NZ_CP095062.1"/>
</dbReference>
<proteinExistence type="predicted"/>
<protein>
    <recommendedName>
        <fullName evidence="1">Late embryogenesis abundant protein LEA-2 subgroup domain-containing protein</fullName>
    </recommendedName>
</protein>
<sequence length="224" mass="24251">MPRFLSSAQSYLLLLVTSLICLLGINSCGISEQVQQAKAFKDAEIRLASVEQATVAGIDVLQIRKVSDLSTLNQARLAAAYASGNLPLRMLVNLEIRNPNDEMAALNGLDYIALLDGKQIATGRTTQRIEVAPNGGVAVAPVTLESNLRDALGEQSAENLANMAFGLSDRGQEPMRLTLRLKPTFITSGGRSISPTGYIDVNKEFTARQAMDAIHRRDSLKRQP</sequence>
<feature type="domain" description="Late embryogenesis abundant protein LEA-2 subgroup" evidence="1">
    <location>
        <begin position="94"/>
        <end position="185"/>
    </location>
</feature>
<evidence type="ECO:0000313" key="2">
    <source>
        <dbReference type="EMBL" id="UOQ68602.1"/>
    </source>
</evidence>
<evidence type="ECO:0000313" key="3">
    <source>
        <dbReference type="Proteomes" id="UP000830401"/>
    </source>
</evidence>
<name>A0ABY4GCV2_9BACT</name>
<keyword evidence="2" id="KW-0614">Plasmid</keyword>
<organism evidence="2 3">
    <name type="scientific">Hymenobacter volaticus</name>
    <dbReference type="NCBI Taxonomy" id="2932254"/>
    <lineage>
        <taxon>Bacteria</taxon>
        <taxon>Pseudomonadati</taxon>
        <taxon>Bacteroidota</taxon>
        <taxon>Cytophagia</taxon>
        <taxon>Cytophagales</taxon>
        <taxon>Hymenobacteraceae</taxon>
        <taxon>Hymenobacter</taxon>
    </lineage>
</organism>
<dbReference type="Proteomes" id="UP000830401">
    <property type="component" value="Plasmid unnamed1"/>
</dbReference>
<dbReference type="Gene3D" id="2.60.40.1820">
    <property type="match status" value="1"/>
</dbReference>
<evidence type="ECO:0000259" key="1">
    <source>
        <dbReference type="Pfam" id="PF03168"/>
    </source>
</evidence>
<dbReference type="InterPro" id="IPR004864">
    <property type="entry name" value="LEA_2"/>
</dbReference>
<gene>
    <name evidence="2" type="ORF">MUN86_24160</name>
</gene>
<reference evidence="2" key="1">
    <citation type="submission" date="2022-04" db="EMBL/GenBank/DDBJ databases">
        <title>Hymenobacter sp. isolated from the air.</title>
        <authorList>
            <person name="Won M."/>
            <person name="Lee C.-M."/>
            <person name="Woen H.-Y."/>
            <person name="Kwon S.-W."/>
        </authorList>
    </citation>
    <scope>NUCLEOTIDE SEQUENCE</scope>
    <source>
        <strain evidence="2">5420S-77</strain>
        <plasmid evidence="2">unnamed1</plasmid>
    </source>
</reference>
<geneLocation type="plasmid" evidence="2 3">
    <name>unnamed1</name>
</geneLocation>
<dbReference type="EMBL" id="CP095062">
    <property type="protein sequence ID" value="UOQ68602.1"/>
    <property type="molecule type" value="Genomic_DNA"/>
</dbReference>
<keyword evidence="3" id="KW-1185">Reference proteome</keyword>
<dbReference type="Pfam" id="PF03168">
    <property type="entry name" value="LEA_2"/>
    <property type="match status" value="1"/>
</dbReference>